<dbReference type="InterPro" id="IPR002052">
    <property type="entry name" value="DNA_methylase_N6_adenine_CS"/>
</dbReference>
<feature type="region of interest" description="Disordered" evidence="5">
    <location>
        <begin position="1033"/>
        <end position="1062"/>
    </location>
</feature>
<evidence type="ECO:0000256" key="2">
    <source>
        <dbReference type="ARBA" id="ARBA00022603"/>
    </source>
</evidence>
<dbReference type="Gene3D" id="3.40.50.150">
    <property type="entry name" value="Vaccinia Virus protein VP39"/>
    <property type="match status" value="1"/>
</dbReference>
<dbReference type="InterPro" id="IPR046816">
    <property type="entry name" value="MmeI_Mtase"/>
</dbReference>
<dbReference type="PANTHER" id="PTHR33841:SF1">
    <property type="entry name" value="DNA METHYLTRANSFERASE A"/>
    <property type="match status" value="1"/>
</dbReference>
<dbReference type="GO" id="GO:0009007">
    <property type="term" value="F:site-specific DNA-methyltransferase (adenine-specific) activity"/>
    <property type="evidence" value="ECO:0007669"/>
    <property type="project" value="UniProtKB-EC"/>
</dbReference>
<dbReference type="SUPFAM" id="SSF53335">
    <property type="entry name" value="S-adenosyl-L-methionine-dependent methyltransferases"/>
    <property type="match status" value="1"/>
</dbReference>
<dbReference type="Pfam" id="PF20473">
    <property type="entry name" value="MmeI_Mtase"/>
    <property type="match status" value="1"/>
</dbReference>
<dbReference type="InterPro" id="IPR046819">
    <property type="entry name" value="MmeI_hel"/>
</dbReference>
<dbReference type="GO" id="GO:0032259">
    <property type="term" value="P:methylation"/>
    <property type="evidence" value="ECO:0007669"/>
    <property type="project" value="UniProtKB-KW"/>
</dbReference>
<evidence type="ECO:0000259" key="9">
    <source>
        <dbReference type="Pfam" id="PF20473"/>
    </source>
</evidence>
<evidence type="ECO:0000259" key="7">
    <source>
        <dbReference type="Pfam" id="PF20465"/>
    </source>
</evidence>
<dbReference type="GO" id="GO:0003676">
    <property type="term" value="F:nucleic acid binding"/>
    <property type="evidence" value="ECO:0007669"/>
    <property type="project" value="InterPro"/>
</dbReference>
<dbReference type="InterPro" id="IPR050953">
    <property type="entry name" value="N4_N6_ade-DNA_methylase"/>
</dbReference>
<dbReference type="Pfam" id="PF20464">
    <property type="entry name" value="MmeI_N"/>
    <property type="match status" value="1"/>
</dbReference>
<proteinExistence type="predicted"/>
<dbReference type="InterPro" id="IPR029063">
    <property type="entry name" value="SAM-dependent_MTases_sf"/>
</dbReference>
<gene>
    <name evidence="10" type="ORF">RM53_14885</name>
</gene>
<dbReference type="STRING" id="172043.RM53_14885"/>
<feature type="domain" description="MmeI-like N-terminal" evidence="6">
    <location>
        <begin position="5"/>
        <end position="211"/>
    </location>
</feature>
<protein>
    <recommendedName>
        <fullName evidence="1">site-specific DNA-methyltransferase (adenine-specific)</fullName>
        <ecNumber evidence="1">2.1.1.72</ecNumber>
    </recommendedName>
</protein>
<dbReference type="PRINTS" id="PR00507">
    <property type="entry name" value="N12N6MTFRASE"/>
</dbReference>
<evidence type="ECO:0000313" key="11">
    <source>
        <dbReference type="Proteomes" id="UP000031166"/>
    </source>
</evidence>
<dbReference type="InterPro" id="IPR046820">
    <property type="entry name" value="MmeI_TRD"/>
</dbReference>
<dbReference type="PANTHER" id="PTHR33841">
    <property type="entry name" value="DNA METHYLTRANSFERASE YEEA-RELATED"/>
    <property type="match status" value="1"/>
</dbReference>
<dbReference type="Pfam" id="PF20466">
    <property type="entry name" value="MmeI_TRD"/>
    <property type="match status" value="1"/>
</dbReference>
<dbReference type="InterPro" id="IPR046817">
    <property type="entry name" value="MmeI_N"/>
</dbReference>
<evidence type="ECO:0000259" key="6">
    <source>
        <dbReference type="Pfam" id="PF20464"/>
    </source>
</evidence>
<evidence type="ECO:0000256" key="5">
    <source>
        <dbReference type="SAM" id="MobiDB-lite"/>
    </source>
</evidence>
<evidence type="ECO:0000256" key="3">
    <source>
        <dbReference type="ARBA" id="ARBA00022679"/>
    </source>
</evidence>
<dbReference type="Proteomes" id="UP000031166">
    <property type="component" value="Unassembled WGS sequence"/>
</dbReference>
<evidence type="ECO:0000256" key="1">
    <source>
        <dbReference type="ARBA" id="ARBA00011900"/>
    </source>
</evidence>
<sequence>MDVDDFIRVWTNASASERQAAQSFVIQLCRVLGVAAPNDEKVGDPDYGFERIVRFRHDDHSSHWGYIDCYRRECFVLEAKQTAKRLANSPDKQQMKLVGADVVERKMEKARAQAKGYARALDEWPPFLIMVDVGRSIELWSDFSRMGKTYLQYPDRENYRIALSDLRDPKIRKRLAAVWSDPMSLDPARRVEEITTEVAVLLGRLVQSFRKRFSREVGAANDPVHRAAWERRVAVFVMQCVFAMFADSVQLIPDRAFGEFLKSYQGAAKNFSNAVSQVFRTMDSGGYCPVLRCHMLWYNGGLYAEDAAIAVSESELDILCQAAACDWARVEPAIFGALMENALSPEERGELGAHYTPKAMVETLVQATIMDVLQNEWEATSVQIDKLEREGYLRKACELAKSFHNALCHIAVLDPACGTGNFLYIAMDRMKGLEGEVIERLAALGVSQRVLETDRLSVGPRQFMGIEKNPQAVWIATVVMWIGHLQWHYRLSGQVLTSNPVLKDYCVIEQGDAILTTTEIPCSSSKDGIRHIEPVTPKWPKAHFIIGNPPFIAGKSLRDELGSDYAEALWASRGERFRSADIVTVWWDRAAEILIEDAANRGPFDDLSGSLRTQSMPAPALQRFGLVTTNSITQTFSRRVIEERLHGDVPIRLTFAIADHPWTKGRGAAAVRVAMLVAEAGPPNGRGRLLSVAQESAEGVTYSEAKGDIGSDLTLGRGVERTVRLKANAMLAYRGVQLMGDGFLIASKKAAALADQSVDRQTAPLRSYRNGKDLTGRSRDLLAIDLYGWSQEEAIRQHPGFMQHLMETVKPDRDANNRASYRGNWWIFGEPRRELRRALEGLPRFIVTVETSKHRWFEFLDASILPDNRLVCIASDDPFVLGVLSSRIHRVWALAVGGKLEDRPVYSKGMCFDRFPFPNASPLLREEIATVAEGLDDLRSRVLGQNADLSMTGLYNVMEKILAGVALTENDRTIRQAGCVDLLLHMSQRLDALVLQAYGWPSDIGDEAMISHLVALNQSRAGEEDAGQIRYLRPGYQTGKSPKSRKSHPSMQNEAPTSRPVLPSDEIARIMTVLEVMRGVGRPLEIEHLETCLEIPKRAKAVTESLRHTLDILTAAGSIYRTDEGWFAPRRMPS</sequence>
<keyword evidence="2" id="KW-0489">Methyltransferase</keyword>
<dbReference type="AlphaFoldDB" id="A0A0B4DNP1"/>
<feature type="domain" description="MmeI-like helicase spacer" evidence="7">
    <location>
        <begin position="232"/>
        <end position="303"/>
    </location>
</feature>
<evidence type="ECO:0000256" key="4">
    <source>
        <dbReference type="ARBA" id="ARBA00047942"/>
    </source>
</evidence>
<evidence type="ECO:0000313" key="10">
    <source>
        <dbReference type="EMBL" id="KIC55848.1"/>
    </source>
</evidence>
<dbReference type="EC" id="2.1.1.72" evidence="1"/>
<dbReference type="Pfam" id="PF20465">
    <property type="entry name" value="MmeI_hel"/>
    <property type="match status" value="1"/>
</dbReference>
<name>A0A0B4DNP1_9CAUL</name>
<dbReference type="EMBL" id="JWSY01000029">
    <property type="protein sequence ID" value="KIC55848.1"/>
    <property type="molecule type" value="Genomic_DNA"/>
</dbReference>
<comment type="caution">
    <text evidence="10">The sequence shown here is derived from an EMBL/GenBank/DDBJ whole genome shotgun (WGS) entry which is preliminary data.</text>
</comment>
<feature type="domain" description="MmeI-like DNA-methyltransferase" evidence="9">
    <location>
        <begin position="401"/>
        <end position="676"/>
    </location>
</feature>
<keyword evidence="3" id="KW-0808">Transferase</keyword>
<organism evidence="10 11">
    <name type="scientific">Brevundimonas nasdae</name>
    <dbReference type="NCBI Taxonomy" id="172043"/>
    <lineage>
        <taxon>Bacteria</taxon>
        <taxon>Pseudomonadati</taxon>
        <taxon>Pseudomonadota</taxon>
        <taxon>Alphaproteobacteria</taxon>
        <taxon>Caulobacterales</taxon>
        <taxon>Caulobacteraceae</taxon>
        <taxon>Brevundimonas</taxon>
    </lineage>
</organism>
<accession>A0A0B4DNP1</accession>
<feature type="domain" description="MmeI-like target recognition" evidence="8">
    <location>
        <begin position="734"/>
        <end position="919"/>
    </location>
</feature>
<reference evidence="10 11" key="1">
    <citation type="submission" date="2014-12" db="EMBL/GenBank/DDBJ databases">
        <title>Genome sequencing of Brevundimonas nasdae TPW30.</title>
        <authorList>
            <person name="Tan P.W."/>
            <person name="Chan K.-G."/>
        </authorList>
    </citation>
    <scope>NUCLEOTIDE SEQUENCE [LARGE SCALE GENOMIC DNA]</scope>
    <source>
        <strain evidence="10 11">TPW30</strain>
    </source>
</reference>
<dbReference type="PROSITE" id="PS00092">
    <property type="entry name" value="N6_MTASE"/>
    <property type="match status" value="1"/>
</dbReference>
<evidence type="ECO:0000259" key="8">
    <source>
        <dbReference type="Pfam" id="PF20466"/>
    </source>
</evidence>
<comment type="catalytic activity">
    <reaction evidence="4">
        <text>a 2'-deoxyadenosine in DNA + S-adenosyl-L-methionine = an N(6)-methyl-2'-deoxyadenosine in DNA + S-adenosyl-L-homocysteine + H(+)</text>
        <dbReference type="Rhea" id="RHEA:15197"/>
        <dbReference type="Rhea" id="RHEA-COMP:12418"/>
        <dbReference type="Rhea" id="RHEA-COMP:12419"/>
        <dbReference type="ChEBI" id="CHEBI:15378"/>
        <dbReference type="ChEBI" id="CHEBI:57856"/>
        <dbReference type="ChEBI" id="CHEBI:59789"/>
        <dbReference type="ChEBI" id="CHEBI:90615"/>
        <dbReference type="ChEBI" id="CHEBI:90616"/>
        <dbReference type="EC" id="2.1.1.72"/>
    </reaction>
</comment>
<dbReference type="RefSeq" id="WP_039248024.1">
    <property type="nucleotide sequence ID" value="NZ_JWSY01000029.1"/>
</dbReference>